<dbReference type="EMBL" id="BMAW01062733">
    <property type="protein sequence ID" value="GFT37137.1"/>
    <property type="molecule type" value="Genomic_DNA"/>
</dbReference>
<dbReference type="EMBL" id="BMAW01099336">
    <property type="protein sequence ID" value="GFS89472.1"/>
    <property type="molecule type" value="Genomic_DNA"/>
</dbReference>
<gene>
    <name evidence="6" type="ORF">NPIL_134671</name>
    <name evidence="5" type="ORF">NPIL_158781</name>
    <name evidence="4" type="ORF">NPIL_206931</name>
    <name evidence="2" type="ORF">NPIL_347671</name>
    <name evidence="3" type="ORF">NPIL_673601</name>
    <name evidence="1" type="ORF">NPIL_693371</name>
</gene>
<proteinExistence type="predicted"/>
<organism evidence="2 7">
    <name type="scientific">Nephila pilipes</name>
    <name type="common">Giant wood spider</name>
    <name type="synonym">Nephila maculata</name>
    <dbReference type="NCBI Taxonomy" id="299642"/>
    <lineage>
        <taxon>Eukaryota</taxon>
        <taxon>Metazoa</taxon>
        <taxon>Ecdysozoa</taxon>
        <taxon>Arthropoda</taxon>
        <taxon>Chelicerata</taxon>
        <taxon>Arachnida</taxon>
        <taxon>Araneae</taxon>
        <taxon>Araneomorphae</taxon>
        <taxon>Entelegynae</taxon>
        <taxon>Araneoidea</taxon>
        <taxon>Nephilidae</taxon>
        <taxon>Nephila</taxon>
    </lineage>
</organism>
<feature type="non-terminal residue" evidence="2">
    <location>
        <position position="1"/>
    </location>
</feature>
<sequence>MPRKEYFTLEHALERFYDLRDEDLSDHDVRRDILPKDSARIVEAHAE</sequence>
<comment type="caution">
    <text evidence="2">The sequence shown here is derived from an EMBL/GenBank/DDBJ whole genome shotgun (WGS) entry which is preliminary data.</text>
</comment>
<dbReference type="AlphaFoldDB" id="A0A8X6MY16"/>
<protein>
    <submittedName>
        <fullName evidence="2">Uncharacterized protein</fullName>
    </submittedName>
</protein>
<keyword evidence="7" id="KW-1185">Reference proteome</keyword>
<evidence type="ECO:0000313" key="5">
    <source>
        <dbReference type="EMBL" id="GFT37137.1"/>
    </source>
</evidence>
<dbReference type="Proteomes" id="UP000887013">
    <property type="component" value="Unassembled WGS sequence"/>
</dbReference>
<evidence type="ECO:0000313" key="2">
    <source>
        <dbReference type="EMBL" id="GFS83326.1"/>
    </source>
</evidence>
<dbReference type="EMBL" id="BMAW01050425">
    <property type="protein sequence ID" value="GFS75220.1"/>
    <property type="molecule type" value="Genomic_DNA"/>
</dbReference>
<evidence type="ECO:0000313" key="4">
    <source>
        <dbReference type="EMBL" id="GFT03706.1"/>
    </source>
</evidence>
<reference evidence="2" key="1">
    <citation type="submission" date="2020-08" db="EMBL/GenBank/DDBJ databases">
        <title>Multicomponent nature underlies the extraordinary mechanical properties of spider dragline silk.</title>
        <authorList>
            <person name="Kono N."/>
            <person name="Nakamura H."/>
            <person name="Mori M."/>
            <person name="Yoshida Y."/>
            <person name="Ohtoshi R."/>
            <person name="Malay A.D."/>
            <person name="Moran D.A.P."/>
            <person name="Tomita M."/>
            <person name="Numata K."/>
            <person name="Arakawa K."/>
        </authorList>
    </citation>
    <scope>NUCLEOTIDE SEQUENCE</scope>
</reference>
<dbReference type="EMBL" id="BMAW01003390">
    <property type="protein sequence ID" value="GFS83326.1"/>
    <property type="molecule type" value="Genomic_DNA"/>
</dbReference>
<evidence type="ECO:0000313" key="7">
    <source>
        <dbReference type="Proteomes" id="UP000887013"/>
    </source>
</evidence>
<dbReference type="EMBL" id="BMAW01102326">
    <property type="protein sequence ID" value="GFT03706.1"/>
    <property type="molecule type" value="Genomic_DNA"/>
</dbReference>
<accession>A0A8X6MY16</accession>
<name>A0A8X6MY16_NEPPI</name>
<evidence type="ECO:0000313" key="3">
    <source>
        <dbReference type="EMBL" id="GFS89472.1"/>
    </source>
</evidence>
<evidence type="ECO:0000313" key="6">
    <source>
        <dbReference type="EMBL" id="GFU50905.1"/>
    </source>
</evidence>
<dbReference type="EMBL" id="BMAW01038061">
    <property type="protein sequence ID" value="GFU50905.1"/>
    <property type="molecule type" value="Genomic_DNA"/>
</dbReference>
<evidence type="ECO:0000313" key="1">
    <source>
        <dbReference type="EMBL" id="GFS75220.1"/>
    </source>
</evidence>